<name>A0ABR0HQY6_9PEZI</name>
<feature type="region of interest" description="Disordered" evidence="1">
    <location>
        <begin position="225"/>
        <end position="337"/>
    </location>
</feature>
<feature type="compositionally biased region" description="Basic and acidic residues" evidence="1">
    <location>
        <begin position="272"/>
        <end position="281"/>
    </location>
</feature>
<feature type="compositionally biased region" description="Basic and acidic residues" evidence="1">
    <location>
        <begin position="140"/>
        <end position="162"/>
    </location>
</feature>
<feature type="region of interest" description="Disordered" evidence="1">
    <location>
        <begin position="541"/>
        <end position="567"/>
    </location>
</feature>
<feature type="compositionally biased region" description="Low complexity" evidence="1">
    <location>
        <begin position="617"/>
        <end position="637"/>
    </location>
</feature>
<feature type="region of interest" description="Disordered" evidence="1">
    <location>
        <begin position="722"/>
        <end position="816"/>
    </location>
</feature>
<feature type="compositionally biased region" description="Low complexity" evidence="1">
    <location>
        <begin position="722"/>
        <end position="735"/>
    </location>
</feature>
<dbReference type="EMBL" id="JAFFHB010000002">
    <property type="protein sequence ID" value="KAK4670271.1"/>
    <property type="molecule type" value="Genomic_DNA"/>
</dbReference>
<proteinExistence type="predicted"/>
<feature type="compositionally biased region" description="Basic and acidic residues" evidence="1">
    <location>
        <begin position="25"/>
        <end position="49"/>
    </location>
</feature>
<sequence>MNWIDGDLHRSKRGRLRKVNPAKQRQKEYFARIRAQAEEREAARNDGRRSSSRQTVILAHQPSPQPGRRGSSSGIQNQYSPGHEEAIEQLRSFFKVPARQDSHGSATHQPLEQPLRNRGSETLLAKYGEEKLKEMRLKFLADLGRDPTPDPLKRRRRPEPPPRPDPWLHAPVVRHGPGNAPSHADPRKRKLDLSVPAIGRDAVKIRVGSQQKRLGAEGSAISGWSTIRTASQARTEKTSHPARPSSQHTYRNSSRLRQRSGHSLSKTPLSSHMDRNERIRGEYTIPLVPGSIDPSSSSSPLGFSEDLPSFPYSQESTSTAFDHPTKQPISHGSEDTSEALDRYEQLLAMAQGTQKYDGYSYSASTIDSFTDNSGLNTLSSPGERNMYRDNLDKRQADRLEDGSVTNSSSSLNLTRKFGDENTSNSCFSSLVSGQIDNPTVDATELWGSGSYHHGGENTITTPDPQNHQLILSSSISSGNIANSSGNSWPKESPSLERSCEVPHQQITTHTLEADEGWRSFVFGDDSSNIIESMAFTQASRDAARALQPSRSSSLSYTKGPPEMEINSTAATGCPLYTADIGQPSDSVEPWSSSDVPSLGAIASSSIIESDAGISASHIDDISQGTPQSQNGGSQSQSIRCASILSEEPGSKVLDDQGYRHLSDAEPNNQNTTSTESVSQESPRGEPGRAHTSGSAGYVGSNSSGSLPASVDLSSAAPALAPPRSVGVKQSGVQGVEDQTRFAPPKLFMGSRSQLQERSKAPVVARAATKRRGRPRKRAVDGRADIRSIPNYSSDPIEDFEDQQPTHTSIFPALELA</sequence>
<reference evidence="2 3" key="1">
    <citation type="journal article" date="2023" name="bioRxiv">
        <title>High-quality genome assemblies of four members of thePodospora anserinaspecies complex.</title>
        <authorList>
            <person name="Ament-Velasquez S.L."/>
            <person name="Vogan A.A."/>
            <person name="Wallerman O."/>
            <person name="Hartmann F."/>
            <person name="Gautier V."/>
            <person name="Silar P."/>
            <person name="Giraud T."/>
            <person name="Johannesson H."/>
        </authorList>
    </citation>
    <scope>NUCLEOTIDE SEQUENCE [LARGE SCALE GENOMIC DNA]</scope>
    <source>
        <strain evidence="2 3">CBS 411.78</strain>
    </source>
</reference>
<keyword evidence="3" id="KW-1185">Reference proteome</keyword>
<feature type="region of interest" description="Disordered" evidence="1">
    <location>
        <begin position="99"/>
        <end position="120"/>
    </location>
</feature>
<feature type="region of interest" description="Disordered" evidence="1">
    <location>
        <begin position="140"/>
        <end position="195"/>
    </location>
</feature>
<evidence type="ECO:0000313" key="2">
    <source>
        <dbReference type="EMBL" id="KAK4670271.1"/>
    </source>
</evidence>
<accession>A0ABR0HQY6</accession>
<feature type="compositionally biased region" description="Polar residues" evidence="1">
    <location>
        <begin position="261"/>
        <end position="270"/>
    </location>
</feature>
<feature type="region of interest" description="Disordered" evidence="1">
    <location>
        <begin position="576"/>
        <end position="595"/>
    </location>
</feature>
<feature type="compositionally biased region" description="Basic residues" evidence="1">
    <location>
        <begin position="10"/>
        <end position="20"/>
    </location>
</feature>
<feature type="region of interest" description="Disordered" evidence="1">
    <location>
        <begin position="1"/>
        <end position="80"/>
    </location>
</feature>
<feature type="compositionally biased region" description="Polar residues" evidence="1">
    <location>
        <begin position="583"/>
        <end position="595"/>
    </location>
</feature>
<feature type="compositionally biased region" description="Polar residues" evidence="1">
    <location>
        <begin position="244"/>
        <end position="253"/>
    </location>
</feature>
<feature type="compositionally biased region" description="Polar residues" evidence="1">
    <location>
        <begin position="691"/>
        <end position="704"/>
    </location>
</feature>
<evidence type="ECO:0000313" key="3">
    <source>
        <dbReference type="Proteomes" id="UP001326199"/>
    </source>
</evidence>
<feature type="region of interest" description="Disordered" evidence="1">
    <location>
        <begin position="660"/>
        <end position="710"/>
    </location>
</feature>
<organism evidence="2 3">
    <name type="scientific">Podospora pseudopauciseta</name>
    <dbReference type="NCBI Taxonomy" id="2093780"/>
    <lineage>
        <taxon>Eukaryota</taxon>
        <taxon>Fungi</taxon>
        <taxon>Dikarya</taxon>
        <taxon>Ascomycota</taxon>
        <taxon>Pezizomycotina</taxon>
        <taxon>Sordariomycetes</taxon>
        <taxon>Sordariomycetidae</taxon>
        <taxon>Sordariales</taxon>
        <taxon>Podosporaceae</taxon>
        <taxon>Podospora</taxon>
    </lineage>
</organism>
<evidence type="ECO:0000256" key="1">
    <source>
        <dbReference type="SAM" id="MobiDB-lite"/>
    </source>
</evidence>
<dbReference type="RefSeq" id="XP_062768941.1">
    <property type="nucleotide sequence ID" value="XM_062910070.1"/>
</dbReference>
<comment type="caution">
    <text evidence="2">The sequence shown here is derived from an EMBL/GenBank/DDBJ whole genome shotgun (WGS) entry which is preliminary data.</text>
</comment>
<dbReference type="Proteomes" id="UP001326199">
    <property type="component" value="Unassembled WGS sequence"/>
</dbReference>
<feature type="compositionally biased region" description="Polar residues" evidence="1">
    <location>
        <begin position="665"/>
        <end position="681"/>
    </location>
</feature>
<feature type="compositionally biased region" description="Polar residues" evidence="1">
    <location>
        <begin position="311"/>
        <end position="320"/>
    </location>
</feature>
<protein>
    <submittedName>
        <fullName evidence="2">Uncharacterized protein</fullName>
    </submittedName>
</protein>
<feature type="compositionally biased region" description="Basic residues" evidence="1">
    <location>
        <begin position="767"/>
        <end position="776"/>
    </location>
</feature>
<gene>
    <name evidence="2" type="ORF">QC763_210230</name>
</gene>
<feature type="region of interest" description="Disordered" evidence="1">
    <location>
        <begin position="617"/>
        <end position="638"/>
    </location>
</feature>
<dbReference type="GeneID" id="87930413"/>